<evidence type="ECO:0000256" key="1">
    <source>
        <dbReference type="ARBA" id="ARBA00023118"/>
    </source>
</evidence>
<gene>
    <name evidence="2" type="ORF">LUCI_1342</name>
</gene>
<dbReference type="Proteomes" id="UP000277811">
    <property type="component" value="Unassembled WGS sequence"/>
</dbReference>
<organism evidence="2 3">
    <name type="scientific">Lucifera butyrica</name>
    <dbReference type="NCBI Taxonomy" id="1351585"/>
    <lineage>
        <taxon>Bacteria</taxon>
        <taxon>Bacillati</taxon>
        <taxon>Bacillota</taxon>
        <taxon>Negativicutes</taxon>
        <taxon>Veillonellales</taxon>
        <taxon>Veillonellaceae</taxon>
        <taxon>Lucifera</taxon>
    </lineage>
</organism>
<dbReference type="Pfam" id="PF09704">
    <property type="entry name" value="Cas_Cas5d"/>
    <property type="match status" value="1"/>
</dbReference>
<evidence type="ECO:0000313" key="2">
    <source>
        <dbReference type="EMBL" id="VBB06127.1"/>
    </source>
</evidence>
<name>A0A498R5L8_9FIRM</name>
<protein>
    <submittedName>
        <fullName evidence="2">Uncharacterized protein</fullName>
    </submittedName>
</protein>
<dbReference type="GO" id="GO:0051607">
    <property type="term" value="P:defense response to virus"/>
    <property type="evidence" value="ECO:0007669"/>
    <property type="project" value="UniProtKB-KW"/>
</dbReference>
<dbReference type="InterPro" id="IPR013422">
    <property type="entry name" value="CRISPR-assoc_prot_Cas5_N"/>
</dbReference>
<proteinExistence type="predicted"/>
<keyword evidence="1" id="KW-0051">Antiviral defense</keyword>
<reference evidence="2 3" key="1">
    <citation type="submission" date="2018-06" db="EMBL/GenBank/DDBJ databases">
        <authorList>
            <person name="Strepis N."/>
        </authorList>
    </citation>
    <scope>NUCLEOTIDE SEQUENCE [LARGE SCALE GENOMIC DNA]</scope>
    <source>
        <strain evidence="2">LUCI</strain>
    </source>
</reference>
<dbReference type="EMBL" id="UPPP01000061">
    <property type="protein sequence ID" value="VBB06127.1"/>
    <property type="molecule type" value="Genomic_DNA"/>
</dbReference>
<sequence>MKAIRLMAYQNMPSYRKPTSFILKESYPLPPYSSVIGMIHAACDFKSYVDMDVSVQGRYYSSTSELCTKYEFGNGTKYESGRHNVKLSAADKDYGMIRGMGNVEVLVDMELLIHIKPKDEAMLETIAQGLSYPNVYLALGRWEDLIRIDSVDIVDIKDTELERRIKLSYDAYIPKIIEQQFDEYEVNFSGTIYKLNKKYVINSKTGMRKWDEQIIARYATRGSQINSGEYMLIDDDNYPVFLA</sequence>
<dbReference type="OrthoDB" id="9782505at2"/>
<evidence type="ECO:0000313" key="3">
    <source>
        <dbReference type="Proteomes" id="UP000277811"/>
    </source>
</evidence>
<dbReference type="NCBIfam" id="TIGR02593">
    <property type="entry name" value="CRISPR_cas5"/>
    <property type="match status" value="1"/>
</dbReference>
<accession>A0A498R5L8</accession>
<dbReference type="InterPro" id="IPR021124">
    <property type="entry name" value="CRISPR-assoc_prot_Cas5"/>
</dbReference>
<dbReference type="GO" id="GO:0043571">
    <property type="term" value="P:maintenance of CRISPR repeat elements"/>
    <property type="evidence" value="ECO:0007669"/>
    <property type="project" value="InterPro"/>
</dbReference>
<keyword evidence="3" id="KW-1185">Reference proteome</keyword>
<dbReference type="AlphaFoldDB" id="A0A498R5L8"/>